<organism evidence="2 3">
    <name type="scientific">Caenorhabditis elegans</name>
    <dbReference type="NCBI Taxonomy" id="6239"/>
    <lineage>
        <taxon>Eukaryota</taxon>
        <taxon>Metazoa</taxon>
        <taxon>Ecdysozoa</taxon>
        <taxon>Nematoda</taxon>
        <taxon>Chromadorea</taxon>
        <taxon>Rhabditida</taxon>
        <taxon>Rhabditina</taxon>
        <taxon>Rhabditomorpha</taxon>
        <taxon>Rhabditoidea</taxon>
        <taxon>Rhabditidae</taxon>
        <taxon>Peloderinae</taxon>
        <taxon>Caenorhabditis</taxon>
    </lineage>
</organism>
<keyword evidence="1" id="KW-1133">Transmembrane helix</keyword>
<dbReference type="eggNOG" id="ENOG502TI6D">
    <property type="taxonomic scope" value="Eukaryota"/>
</dbReference>
<feature type="transmembrane region" description="Helical" evidence="1">
    <location>
        <begin position="6"/>
        <end position="27"/>
    </location>
</feature>
<dbReference type="PaxDb" id="6239-T23E7.5"/>
<dbReference type="GeneID" id="4363116"/>
<dbReference type="AGR" id="WB:WBGene00044771"/>
<dbReference type="EMBL" id="BX284606">
    <property type="protein sequence ID" value="CCD83567.1"/>
    <property type="molecule type" value="Genomic_DNA"/>
</dbReference>
<dbReference type="WormBase" id="T23E7.5">
    <property type="protein sequence ID" value="CE39960"/>
    <property type="gene ID" value="WBGene00044771"/>
    <property type="gene designation" value="tmem-218"/>
</dbReference>
<dbReference type="CTD" id="4363116"/>
<evidence type="ECO:0000313" key="3">
    <source>
        <dbReference type="Proteomes" id="UP000001940"/>
    </source>
</evidence>
<protein>
    <submittedName>
        <fullName evidence="2">TMEM (Human TransMEMbrane protein) homolog</fullName>
    </submittedName>
</protein>
<dbReference type="HOGENOM" id="CLU_1983577_0_0_1"/>
<dbReference type="KEGG" id="cel:CELE_T23E7.5"/>
<feature type="transmembrane region" description="Helical" evidence="1">
    <location>
        <begin position="74"/>
        <end position="96"/>
    </location>
</feature>
<keyword evidence="1 2" id="KW-0812">Transmembrane</keyword>
<dbReference type="GO" id="GO:1905515">
    <property type="term" value="P:non-motile cilium assembly"/>
    <property type="evidence" value="ECO:0000316"/>
    <property type="project" value="WormBase"/>
</dbReference>
<dbReference type="InParanoid" id="Q2A955"/>
<gene>
    <name evidence="2 4" type="primary">tmem-218</name>
    <name evidence="2" type="ORF">CELE_T23E7.5</name>
    <name evidence="4" type="ORF">T23E7.5</name>
</gene>
<dbReference type="OMA" id="TSERHGH"/>
<evidence type="ECO:0000313" key="4">
    <source>
        <dbReference type="WormBase" id="T23E7.5"/>
    </source>
</evidence>
<keyword evidence="1" id="KW-0472">Membrane</keyword>
<dbReference type="OrthoDB" id="5848119at2759"/>
<dbReference type="RefSeq" id="NP_001041291.1">
    <property type="nucleotide sequence ID" value="NM_001047826.3"/>
</dbReference>
<name>Q2A955_CAEEL</name>
<dbReference type="GO" id="GO:0035869">
    <property type="term" value="C:ciliary transition zone"/>
    <property type="evidence" value="ECO:0000314"/>
    <property type="project" value="WormBase"/>
</dbReference>
<dbReference type="STRING" id="6239.T23E7.5.1"/>
<keyword evidence="3" id="KW-1185">Reference proteome</keyword>
<proteinExistence type="predicted"/>
<dbReference type="AlphaFoldDB" id="Q2A955"/>
<sequence>MAYIFGFGDGILISFGIILVSIVLCILNGRSKGLSSVITYVIIAALFLATLFLWPIKSADEPTPIEQQKTDIVLIPRVVYLIFLPFFMIYLINLFVRHNLFNVVRTKSTVNRHGKPWLAEAKVKNS</sequence>
<dbReference type="FunCoup" id="Q2A955">
    <property type="interactions" value="29"/>
</dbReference>
<evidence type="ECO:0000256" key="1">
    <source>
        <dbReference type="SAM" id="Phobius"/>
    </source>
</evidence>
<evidence type="ECO:0000313" key="2">
    <source>
        <dbReference type="EMBL" id="CCD83567.1"/>
    </source>
</evidence>
<dbReference type="Bgee" id="WBGene00044771">
    <property type="expression patterns" value="Expressed in pharyngeal muscle cell (C elegans) and 3 other cell types or tissues"/>
</dbReference>
<dbReference type="Proteomes" id="UP000001940">
    <property type="component" value="Chromosome X"/>
</dbReference>
<reference evidence="2 3" key="1">
    <citation type="journal article" date="1998" name="Science">
        <title>Genome sequence of the nematode C. elegans: a platform for investigating biology.</title>
        <authorList>
            <consortium name="The C. elegans sequencing consortium"/>
            <person name="Sulson J.E."/>
            <person name="Waterston R."/>
        </authorList>
    </citation>
    <scope>NUCLEOTIDE SEQUENCE [LARGE SCALE GENOMIC DNA]</scope>
    <source>
        <strain evidence="2 3">Bristol N2</strain>
    </source>
</reference>
<accession>Q2A955</accession>
<feature type="transmembrane region" description="Helical" evidence="1">
    <location>
        <begin position="34"/>
        <end position="54"/>
    </location>
</feature>
<dbReference type="UCSC" id="T23E7.5">
    <property type="organism name" value="c. elegans"/>
</dbReference>